<organism evidence="7 8">
    <name type="scientific">Chiloscyllium punctatum</name>
    <name type="common">Brownbanded bambooshark</name>
    <name type="synonym">Hemiscyllium punctatum</name>
    <dbReference type="NCBI Taxonomy" id="137246"/>
    <lineage>
        <taxon>Eukaryota</taxon>
        <taxon>Metazoa</taxon>
        <taxon>Chordata</taxon>
        <taxon>Craniata</taxon>
        <taxon>Vertebrata</taxon>
        <taxon>Chondrichthyes</taxon>
        <taxon>Elasmobranchii</taxon>
        <taxon>Galeomorphii</taxon>
        <taxon>Galeoidea</taxon>
        <taxon>Orectolobiformes</taxon>
        <taxon>Hemiscylliidae</taxon>
        <taxon>Chiloscyllium</taxon>
    </lineage>
</organism>
<keyword evidence="3 5" id="KW-1133">Transmembrane helix</keyword>
<feature type="transmembrane region" description="Helical" evidence="5">
    <location>
        <begin position="20"/>
        <end position="44"/>
    </location>
</feature>
<comment type="caution">
    <text evidence="7">The sequence shown here is derived from an EMBL/GenBank/DDBJ whole genome shotgun (WGS) entry which is preliminary data.</text>
</comment>
<dbReference type="InterPro" id="IPR005829">
    <property type="entry name" value="Sugar_transporter_CS"/>
</dbReference>
<evidence type="ECO:0000313" key="7">
    <source>
        <dbReference type="EMBL" id="GCC26661.1"/>
    </source>
</evidence>
<dbReference type="Gene3D" id="1.20.1250.20">
    <property type="entry name" value="MFS general substrate transporter like domains"/>
    <property type="match status" value="1"/>
</dbReference>
<dbReference type="PROSITE" id="PS00216">
    <property type="entry name" value="SUGAR_TRANSPORT_1"/>
    <property type="match status" value="1"/>
</dbReference>
<protein>
    <recommendedName>
        <fullName evidence="6">Major facilitator superfamily (MFS) profile domain-containing protein</fullName>
    </recommendedName>
</protein>
<dbReference type="AlphaFoldDB" id="A0A401S8E7"/>
<evidence type="ECO:0000256" key="3">
    <source>
        <dbReference type="ARBA" id="ARBA00022989"/>
    </source>
</evidence>
<evidence type="ECO:0000256" key="2">
    <source>
        <dbReference type="ARBA" id="ARBA00022692"/>
    </source>
</evidence>
<dbReference type="PANTHER" id="PTHR24064">
    <property type="entry name" value="SOLUTE CARRIER FAMILY 22 MEMBER"/>
    <property type="match status" value="1"/>
</dbReference>
<name>A0A401S8E7_CHIPU</name>
<accession>A0A401S8E7</accession>
<dbReference type="STRING" id="137246.A0A401S8E7"/>
<feature type="transmembrane region" description="Helical" evidence="5">
    <location>
        <begin position="179"/>
        <end position="197"/>
    </location>
</feature>
<keyword evidence="4 5" id="KW-0472">Membrane</keyword>
<feature type="transmembrane region" description="Helical" evidence="5">
    <location>
        <begin position="344"/>
        <end position="363"/>
    </location>
</feature>
<dbReference type="SUPFAM" id="SSF103473">
    <property type="entry name" value="MFS general substrate transporter"/>
    <property type="match status" value="1"/>
</dbReference>
<evidence type="ECO:0000256" key="4">
    <source>
        <dbReference type="ARBA" id="ARBA00023136"/>
    </source>
</evidence>
<dbReference type="PROSITE" id="PS50850">
    <property type="entry name" value="MFS"/>
    <property type="match status" value="1"/>
</dbReference>
<reference evidence="7 8" key="1">
    <citation type="journal article" date="2018" name="Nat. Ecol. Evol.">
        <title>Shark genomes provide insights into elasmobranch evolution and the origin of vertebrates.</title>
        <authorList>
            <person name="Hara Y"/>
            <person name="Yamaguchi K"/>
            <person name="Onimaru K"/>
            <person name="Kadota M"/>
            <person name="Koyanagi M"/>
            <person name="Keeley SD"/>
            <person name="Tatsumi K"/>
            <person name="Tanaka K"/>
            <person name="Motone F"/>
            <person name="Kageyama Y"/>
            <person name="Nozu R"/>
            <person name="Adachi N"/>
            <person name="Nishimura O"/>
            <person name="Nakagawa R"/>
            <person name="Tanegashima C"/>
            <person name="Kiyatake I"/>
            <person name="Matsumoto R"/>
            <person name="Murakumo K"/>
            <person name="Nishida K"/>
            <person name="Terakita A"/>
            <person name="Kuratani S"/>
            <person name="Sato K"/>
            <person name="Hyodo S Kuraku.S."/>
        </authorList>
    </citation>
    <scope>NUCLEOTIDE SEQUENCE [LARGE SCALE GENOMIC DNA]</scope>
</reference>
<evidence type="ECO:0000259" key="6">
    <source>
        <dbReference type="PROSITE" id="PS50850"/>
    </source>
</evidence>
<feature type="transmembrane region" description="Helical" evidence="5">
    <location>
        <begin position="264"/>
        <end position="282"/>
    </location>
</feature>
<feature type="transmembrane region" description="Helical" evidence="5">
    <location>
        <begin position="375"/>
        <end position="408"/>
    </location>
</feature>
<feature type="domain" description="Major facilitator superfamily (MFS) profile" evidence="6">
    <location>
        <begin position="107"/>
        <end position="460"/>
    </location>
</feature>
<dbReference type="OrthoDB" id="5141738at2759"/>
<dbReference type="GO" id="GO:0022857">
    <property type="term" value="F:transmembrane transporter activity"/>
    <property type="evidence" value="ECO:0007669"/>
    <property type="project" value="InterPro"/>
</dbReference>
<dbReference type="InterPro" id="IPR036259">
    <property type="entry name" value="MFS_trans_sf"/>
</dbReference>
<dbReference type="InterPro" id="IPR020846">
    <property type="entry name" value="MFS_dom"/>
</dbReference>
<dbReference type="EMBL" id="BEZZ01000133">
    <property type="protein sequence ID" value="GCC26661.1"/>
    <property type="molecule type" value="Genomic_DNA"/>
</dbReference>
<keyword evidence="2 5" id="KW-0812">Transmembrane</keyword>
<evidence type="ECO:0000256" key="5">
    <source>
        <dbReference type="SAM" id="Phobius"/>
    </source>
</evidence>
<evidence type="ECO:0000313" key="8">
    <source>
        <dbReference type="Proteomes" id="UP000287033"/>
    </source>
</evidence>
<feature type="transmembrane region" description="Helical" evidence="5">
    <location>
        <begin position="236"/>
        <end position="258"/>
    </location>
</feature>
<sequence length="460" mass="51233">MLTFDDVLEEVGGFGLYQKITFFFVCLTSAAFAYLYVGFVFLAVTPDHWCRSPGATELRDKCNWSLEQEKNYTLPVGQAGSSSYSQCEKYDIDWNSSSGRCENPLLLIQNGSQGLPLTTCQDGWVFENGSISSIVTEFELVCADSWKLDLSQACLNLGFTLGTVIMGYGADRFGRKSSFLFATFVTSALGLVVPFLPNYTWFLIFRTLQGLFSKGSWVCAYVFITELVGLQYRRTVGILYQVCFSSGMMLLAAVAYFIPDWRNLQLATTIPGFFFLTYYWLIPESPRWMLSQKKNTEALNVIQQMAKRNGKSFSKKIEVINLEFAITLVYQGLIMRLGTLGGNIYLDFFISGAVEIPAAILILSTIERIGRRLPFAAGGLLSGSTCLIAAFIPERVLGLIVGGLVLLLPETKGMTLPDTVEDVENLRRPKKKILKTHHQQSVLYSTDVKDPASVKMVVEG</sequence>
<evidence type="ECO:0000256" key="1">
    <source>
        <dbReference type="ARBA" id="ARBA00004141"/>
    </source>
</evidence>
<gene>
    <name evidence="7" type="ORF">chiPu_0005079</name>
</gene>
<dbReference type="OMA" id="WEFENTI"/>
<proteinExistence type="predicted"/>
<keyword evidence="8" id="KW-1185">Reference proteome</keyword>
<dbReference type="InterPro" id="IPR005828">
    <property type="entry name" value="MFS_sugar_transport-like"/>
</dbReference>
<dbReference type="GO" id="GO:0016020">
    <property type="term" value="C:membrane"/>
    <property type="evidence" value="ECO:0007669"/>
    <property type="project" value="UniProtKB-SubCell"/>
</dbReference>
<dbReference type="Proteomes" id="UP000287033">
    <property type="component" value="Unassembled WGS sequence"/>
</dbReference>
<feature type="transmembrane region" description="Helical" evidence="5">
    <location>
        <begin position="317"/>
        <end position="338"/>
    </location>
</feature>
<dbReference type="Pfam" id="PF00083">
    <property type="entry name" value="Sugar_tr"/>
    <property type="match status" value="1"/>
</dbReference>
<feature type="transmembrane region" description="Helical" evidence="5">
    <location>
        <begin position="203"/>
        <end position="224"/>
    </location>
</feature>
<comment type="subcellular location">
    <subcellularLocation>
        <location evidence="1">Membrane</location>
        <topology evidence="1">Multi-pass membrane protein</topology>
    </subcellularLocation>
</comment>